<evidence type="ECO:0000256" key="1">
    <source>
        <dbReference type="SAM" id="Phobius"/>
    </source>
</evidence>
<dbReference type="OrthoDB" id="10600310at2759"/>
<organism evidence="2 3">
    <name type="scientific">Gonapodya prolifera (strain JEL478)</name>
    <name type="common">Monoblepharis prolifera</name>
    <dbReference type="NCBI Taxonomy" id="1344416"/>
    <lineage>
        <taxon>Eukaryota</taxon>
        <taxon>Fungi</taxon>
        <taxon>Fungi incertae sedis</taxon>
        <taxon>Chytridiomycota</taxon>
        <taxon>Chytridiomycota incertae sedis</taxon>
        <taxon>Monoblepharidomycetes</taxon>
        <taxon>Monoblepharidales</taxon>
        <taxon>Gonapodyaceae</taxon>
        <taxon>Gonapodya</taxon>
    </lineage>
</organism>
<name>A0A138ZXX4_GONPJ</name>
<protein>
    <submittedName>
        <fullName evidence="2">Uncharacterized protein</fullName>
    </submittedName>
</protein>
<keyword evidence="1" id="KW-0812">Transmembrane</keyword>
<feature type="transmembrane region" description="Helical" evidence="1">
    <location>
        <begin position="45"/>
        <end position="65"/>
    </location>
</feature>
<accession>A0A138ZXX4</accession>
<keyword evidence="1" id="KW-1133">Transmembrane helix</keyword>
<keyword evidence="1" id="KW-0472">Membrane</keyword>
<sequence>MGSEVLEMEGMVQDGGQVEGTGTTDGATGVEQWSVGVWAAGHARVAVGLLVALCIAAVFANAWFYHAAGLGVDTHSADSVGVVHSGVVHADVDENGPRILEMIPPTQSNNPLVIALSPSPNATLVAPFIRSLRFACPTCRIALISLNASVSRQTPISDTDLDRLCSDNAVSICHASYTPDGWKSSNWWFRPVADWMDSVAHGTQPNDTSSPFFPLSFSPGYASEPSDNFFSSSASPLDSSLVLLAPAPDTIFQKDPFDHPMVQWVQEVRARGQNALVFAREVTATVGDDARGATRSALLTCHPSIFDHLSNVPLSSSEALLGTWGGLRSYVGWMADRMSAKTASGSKHSSGDDVRGYACRDVEGEASALHHALLRTIMKDLPEASVTPPTSSNSSSRTPLSVFPSLPTPYPPFVAHLASPFSHPLFLSSFLPLTAQSSGTGEMVYPEQEVVPRELWGQVVGAAVGWRRQRRVRKDVEEWFGVRNHG</sequence>
<evidence type="ECO:0000313" key="3">
    <source>
        <dbReference type="Proteomes" id="UP000070544"/>
    </source>
</evidence>
<proteinExistence type="predicted"/>
<dbReference type="Proteomes" id="UP000070544">
    <property type="component" value="Unassembled WGS sequence"/>
</dbReference>
<dbReference type="EMBL" id="KQ965870">
    <property type="protein sequence ID" value="KXS09348.1"/>
    <property type="molecule type" value="Genomic_DNA"/>
</dbReference>
<gene>
    <name evidence="2" type="ORF">M427DRAFT_160786</name>
</gene>
<reference evidence="2 3" key="1">
    <citation type="journal article" date="2015" name="Genome Biol. Evol.">
        <title>Phylogenomic analyses indicate that early fungi evolved digesting cell walls of algal ancestors of land plants.</title>
        <authorList>
            <person name="Chang Y."/>
            <person name="Wang S."/>
            <person name="Sekimoto S."/>
            <person name="Aerts A.L."/>
            <person name="Choi C."/>
            <person name="Clum A."/>
            <person name="LaButti K.M."/>
            <person name="Lindquist E.A."/>
            <person name="Yee Ngan C."/>
            <person name="Ohm R.A."/>
            <person name="Salamov A.A."/>
            <person name="Grigoriev I.V."/>
            <person name="Spatafora J.W."/>
            <person name="Berbee M.L."/>
        </authorList>
    </citation>
    <scope>NUCLEOTIDE SEQUENCE [LARGE SCALE GENOMIC DNA]</scope>
    <source>
        <strain evidence="2 3">JEL478</strain>
    </source>
</reference>
<evidence type="ECO:0000313" key="2">
    <source>
        <dbReference type="EMBL" id="KXS09348.1"/>
    </source>
</evidence>
<dbReference type="AlphaFoldDB" id="A0A138ZXX4"/>
<keyword evidence="3" id="KW-1185">Reference proteome</keyword>